<keyword evidence="6" id="KW-1185">Reference proteome</keyword>
<evidence type="ECO:0000256" key="3">
    <source>
        <dbReference type="ARBA" id="ARBA00022833"/>
    </source>
</evidence>
<dbReference type="Gene3D" id="2.170.150.70">
    <property type="match status" value="1"/>
</dbReference>
<name>A0A4Z1IUP8_9HELO</name>
<dbReference type="EMBL" id="PQXN01000004">
    <property type="protein sequence ID" value="TGO65075.1"/>
    <property type="molecule type" value="Genomic_DNA"/>
</dbReference>
<dbReference type="GO" id="GO:0046872">
    <property type="term" value="F:metal ion binding"/>
    <property type="evidence" value="ECO:0007669"/>
    <property type="project" value="UniProtKB-KW"/>
</dbReference>
<keyword evidence="2" id="KW-0479">Metal-binding</keyword>
<sequence>MLPQAQPEPKVVTRTYKPFSPEFFGRVEETSDEERTTHEGNCHCGAIAVSTFLLSTMYTTRNCVELFTVTLKWPFPKYTVNSCTCSICTRNGYLLVYPMRQDVKFLGDSEEKMGSYKWGHKVADHRFCKTCGSSVMIDLRRPETFGETDPRKDMVGINHVNVSKVSASGILSVEYRKMQWVEGQLLDFH</sequence>
<dbReference type="Proteomes" id="UP000297527">
    <property type="component" value="Unassembled WGS sequence"/>
</dbReference>
<protein>
    <recommendedName>
        <fullName evidence="4">CENP-V/GFA domain-containing protein</fullName>
    </recommendedName>
</protein>
<dbReference type="PANTHER" id="PTHR28620">
    <property type="entry name" value="CENTROMERE PROTEIN V"/>
    <property type="match status" value="1"/>
</dbReference>
<feature type="domain" description="CENP-V/GFA" evidence="4">
    <location>
        <begin position="38"/>
        <end position="187"/>
    </location>
</feature>
<accession>A0A4Z1IUP8</accession>
<dbReference type="InterPro" id="IPR006913">
    <property type="entry name" value="CENP-V/GFA"/>
</dbReference>
<dbReference type="InterPro" id="IPR052355">
    <property type="entry name" value="CENP-V-like"/>
</dbReference>
<gene>
    <name evidence="5" type="ORF">BCON_0004g00720</name>
</gene>
<proteinExistence type="inferred from homology"/>
<dbReference type="InterPro" id="IPR011057">
    <property type="entry name" value="Mss4-like_sf"/>
</dbReference>
<evidence type="ECO:0000259" key="4">
    <source>
        <dbReference type="PROSITE" id="PS51891"/>
    </source>
</evidence>
<dbReference type="AlphaFoldDB" id="A0A4Z1IUP8"/>
<keyword evidence="3" id="KW-0862">Zinc</keyword>
<evidence type="ECO:0000313" key="5">
    <source>
        <dbReference type="EMBL" id="TGO65075.1"/>
    </source>
</evidence>
<dbReference type="PANTHER" id="PTHR28620:SF1">
    <property type="entry name" value="CENP-V_GFA DOMAIN-CONTAINING PROTEIN"/>
    <property type="match status" value="1"/>
</dbReference>
<reference evidence="5 6" key="1">
    <citation type="submission" date="2017-12" db="EMBL/GenBank/DDBJ databases">
        <title>Comparative genomics of Botrytis spp.</title>
        <authorList>
            <person name="Valero-Jimenez C.A."/>
            <person name="Tapia P."/>
            <person name="Veloso J."/>
            <person name="Silva-Moreno E."/>
            <person name="Staats M."/>
            <person name="Valdes J.H."/>
            <person name="Van Kan J.A.L."/>
        </authorList>
    </citation>
    <scope>NUCLEOTIDE SEQUENCE [LARGE SCALE GENOMIC DNA]</scope>
    <source>
        <strain evidence="5 6">MUCL11595</strain>
    </source>
</reference>
<organism evidence="5 6">
    <name type="scientific">Botryotinia convoluta</name>
    <dbReference type="NCBI Taxonomy" id="54673"/>
    <lineage>
        <taxon>Eukaryota</taxon>
        <taxon>Fungi</taxon>
        <taxon>Dikarya</taxon>
        <taxon>Ascomycota</taxon>
        <taxon>Pezizomycotina</taxon>
        <taxon>Leotiomycetes</taxon>
        <taxon>Helotiales</taxon>
        <taxon>Sclerotiniaceae</taxon>
        <taxon>Botryotinia</taxon>
    </lineage>
</organism>
<evidence type="ECO:0000256" key="1">
    <source>
        <dbReference type="ARBA" id="ARBA00005495"/>
    </source>
</evidence>
<dbReference type="PROSITE" id="PS51891">
    <property type="entry name" value="CENP_V_GFA"/>
    <property type="match status" value="1"/>
</dbReference>
<evidence type="ECO:0000313" key="6">
    <source>
        <dbReference type="Proteomes" id="UP000297527"/>
    </source>
</evidence>
<comment type="caution">
    <text evidence="5">The sequence shown here is derived from an EMBL/GenBank/DDBJ whole genome shotgun (WGS) entry which is preliminary data.</text>
</comment>
<comment type="similarity">
    <text evidence="1">Belongs to the Gfa family.</text>
</comment>
<dbReference type="SUPFAM" id="SSF51316">
    <property type="entry name" value="Mss4-like"/>
    <property type="match status" value="1"/>
</dbReference>
<evidence type="ECO:0000256" key="2">
    <source>
        <dbReference type="ARBA" id="ARBA00022723"/>
    </source>
</evidence>
<dbReference type="OrthoDB" id="2993351at2759"/>
<dbReference type="GO" id="GO:0016846">
    <property type="term" value="F:carbon-sulfur lyase activity"/>
    <property type="evidence" value="ECO:0007669"/>
    <property type="project" value="InterPro"/>
</dbReference>